<dbReference type="InterPro" id="IPR006319">
    <property type="entry name" value="PEP_synth"/>
</dbReference>
<protein>
    <recommendedName>
        <fullName evidence="4">PEP-utilising enzyme mobile domain-containing protein</fullName>
    </recommendedName>
</protein>
<gene>
    <name evidence="5" type="ORF">A2936_04060</name>
</gene>
<dbReference type="GO" id="GO:0005524">
    <property type="term" value="F:ATP binding"/>
    <property type="evidence" value="ECO:0007669"/>
    <property type="project" value="UniProtKB-KW"/>
</dbReference>
<dbReference type="SUPFAM" id="SSF52009">
    <property type="entry name" value="Phosphohistidine domain"/>
    <property type="match status" value="1"/>
</dbReference>
<reference evidence="5 6" key="1">
    <citation type="journal article" date="2016" name="Nat. Commun.">
        <title>Thousands of microbial genomes shed light on interconnected biogeochemical processes in an aquifer system.</title>
        <authorList>
            <person name="Anantharaman K."/>
            <person name="Brown C.T."/>
            <person name="Hug L.A."/>
            <person name="Sharon I."/>
            <person name="Castelle C.J."/>
            <person name="Probst A.J."/>
            <person name="Thomas B.C."/>
            <person name="Singh A."/>
            <person name="Wilkins M.J."/>
            <person name="Karaoz U."/>
            <person name="Brodie E.L."/>
            <person name="Williams K.H."/>
            <person name="Hubbard S.S."/>
            <person name="Banfield J.F."/>
        </authorList>
    </citation>
    <scope>NUCLEOTIDE SEQUENCE [LARGE SCALE GENOMIC DNA]</scope>
</reference>
<evidence type="ECO:0000256" key="1">
    <source>
        <dbReference type="ARBA" id="ARBA00007837"/>
    </source>
</evidence>
<organism evidence="5 6">
    <name type="scientific">Candidatus Uhrbacteria bacterium RIFCSPLOWO2_01_FULL_47_25</name>
    <dbReference type="NCBI Taxonomy" id="1802402"/>
    <lineage>
        <taxon>Bacteria</taxon>
        <taxon>Candidatus Uhriibacteriota</taxon>
    </lineage>
</organism>
<evidence type="ECO:0000256" key="2">
    <source>
        <dbReference type="ARBA" id="ARBA00022741"/>
    </source>
</evidence>
<evidence type="ECO:0000313" key="5">
    <source>
        <dbReference type="EMBL" id="OGL82733.1"/>
    </source>
</evidence>
<accession>A0A1F7UWQ9</accession>
<dbReference type="PANTHER" id="PTHR43030:SF1">
    <property type="entry name" value="PHOSPHOENOLPYRUVATE SYNTHASE"/>
    <property type="match status" value="1"/>
</dbReference>
<comment type="caution">
    <text evidence="5">The sequence shown here is derived from an EMBL/GenBank/DDBJ whole genome shotgun (WGS) entry which is preliminary data.</text>
</comment>
<dbReference type="Proteomes" id="UP000176846">
    <property type="component" value="Unassembled WGS sequence"/>
</dbReference>
<name>A0A1F7UWQ9_9BACT</name>
<dbReference type="GO" id="GO:0008986">
    <property type="term" value="F:pyruvate, water dikinase activity"/>
    <property type="evidence" value="ECO:0007669"/>
    <property type="project" value="InterPro"/>
</dbReference>
<dbReference type="Gene3D" id="3.50.30.10">
    <property type="entry name" value="Phosphohistidine domain"/>
    <property type="match status" value="1"/>
</dbReference>
<keyword evidence="2" id="KW-0547">Nucleotide-binding</keyword>
<evidence type="ECO:0000313" key="6">
    <source>
        <dbReference type="Proteomes" id="UP000176846"/>
    </source>
</evidence>
<evidence type="ECO:0000256" key="3">
    <source>
        <dbReference type="ARBA" id="ARBA00022840"/>
    </source>
</evidence>
<evidence type="ECO:0000259" key="4">
    <source>
        <dbReference type="Pfam" id="PF00391"/>
    </source>
</evidence>
<dbReference type="Pfam" id="PF00391">
    <property type="entry name" value="PEP-utilizers"/>
    <property type="match status" value="1"/>
</dbReference>
<dbReference type="PANTHER" id="PTHR43030">
    <property type="entry name" value="PHOSPHOENOLPYRUVATE SYNTHASE"/>
    <property type="match status" value="1"/>
</dbReference>
<dbReference type="AlphaFoldDB" id="A0A1F7UWQ9"/>
<dbReference type="InterPro" id="IPR008279">
    <property type="entry name" value="PEP-util_enz_mobile_dom"/>
</dbReference>
<comment type="similarity">
    <text evidence="1">Belongs to the PEP-utilizing enzyme family.</text>
</comment>
<dbReference type="InterPro" id="IPR018274">
    <property type="entry name" value="PEP_util_AS"/>
</dbReference>
<dbReference type="PROSITE" id="PS00370">
    <property type="entry name" value="PEP_ENZYMES_PHOS_SITE"/>
    <property type="match status" value="1"/>
</dbReference>
<keyword evidence="3" id="KW-0067">ATP-binding</keyword>
<feature type="domain" description="PEP-utilising enzyme mobile" evidence="4">
    <location>
        <begin position="409"/>
        <end position="476"/>
    </location>
</feature>
<dbReference type="InterPro" id="IPR036637">
    <property type="entry name" value="Phosphohistidine_dom_sf"/>
</dbReference>
<proteinExistence type="inferred from homology"/>
<dbReference type="EMBL" id="MGEK01000011">
    <property type="protein sequence ID" value="OGL82733.1"/>
    <property type="molecule type" value="Genomic_DNA"/>
</dbReference>
<sequence>MIKLPIDPRRELWRWGPIKLKVLYMAYFMEDIWHGVPKCYQWPWPPIIFIFNRGYGVGMMDYRALKAVGDKYFRRYFLNPKNFARHWVRYESWISDYESFADQVNALKLRELSNQALAKLYHEFRQLNYDFWLIVHVPEMANWGGEAMLLRALRQIDPLRAETHLEVLAAPTKPSFFQEEEMELLRLAAKTTRANLPEALREHARRYAWILNSYAGNRRLGPTYFLVKLRELTRERSAARVLQSIKIRLNAIAYRKRALARQLRISPQVRRMAEMLGEAVFWHDDRKGYIWRLQHTGDPILREIARRQGWNFEELLWCLPEEVARLALGHSLNKKDVLRRRGDYVMIYGQRIGREHYGAAAKKICAMYKTKTTGQQEVKGLVVSRSLKLVRGTVRLVRDPLREVGKMWKGDILVAAMTSPEYIVVMRKAAAIVTDHGGMTSHAAVVSRELGVPCIVNTKHATSVFKDGDLVEVDTKNSIVRKLS</sequence>